<feature type="domain" description="Phosphatidylinositol transfer protein N-terminal" evidence="1">
    <location>
        <begin position="101"/>
        <end position="179"/>
    </location>
</feature>
<dbReference type="PANTHER" id="PTHR10658">
    <property type="entry name" value="PHOSPHATIDYLINOSITOL TRANSFER PROTEIN"/>
    <property type="match status" value="1"/>
</dbReference>
<dbReference type="EMBL" id="CACTIH010005751">
    <property type="protein sequence ID" value="CAA3001334.1"/>
    <property type="molecule type" value="Genomic_DNA"/>
</dbReference>
<comment type="caution">
    <text evidence="2">The sequence shown here is derived from an EMBL/GenBank/DDBJ whole genome shotgun (WGS) entry which is preliminary data.</text>
</comment>
<dbReference type="InterPro" id="IPR055261">
    <property type="entry name" value="PI_transfer_N"/>
</dbReference>
<keyword evidence="3" id="KW-1185">Reference proteome</keyword>
<dbReference type="InterPro" id="IPR023393">
    <property type="entry name" value="START-like_dom_sf"/>
</dbReference>
<proteinExistence type="predicted"/>
<evidence type="ECO:0000313" key="3">
    <source>
        <dbReference type="Proteomes" id="UP000594638"/>
    </source>
</evidence>
<reference evidence="2 3" key="1">
    <citation type="submission" date="2019-12" db="EMBL/GenBank/DDBJ databases">
        <authorList>
            <person name="Alioto T."/>
            <person name="Alioto T."/>
            <person name="Gomez Garrido J."/>
        </authorList>
    </citation>
    <scope>NUCLEOTIDE SEQUENCE [LARGE SCALE GENOMIC DNA]</scope>
</reference>
<dbReference type="PANTHER" id="PTHR10658:SF11">
    <property type="entry name" value="VIBRATOR, ISOFORM B"/>
    <property type="match status" value="1"/>
</dbReference>
<dbReference type="SUPFAM" id="SSF55961">
    <property type="entry name" value="Bet v1-like"/>
    <property type="match status" value="1"/>
</dbReference>
<protein>
    <submittedName>
        <fullName evidence="2">Phosphatidylinositol transfer 1-like</fullName>
    </submittedName>
</protein>
<dbReference type="AlphaFoldDB" id="A0A8S0T8R2"/>
<organism evidence="2 3">
    <name type="scientific">Olea europaea subsp. europaea</name>
    <dbReference type="NCBI Taxonomy" id="158383"/>
    <lineage>
        <taxon>Eukaryota</taxon>
        <taxon>Viridiplantae</taxon>
        <taxon>Streptophyta</taxon>
        <taxon>Embryophyta</taxon>
        <taxon>Tracheophyta</taxon>
        <taxon>Spermatophyta</taxon>
        <taxon>Magnoliopsida</taxon>
        <taxon>eudicotyledons</taxon>
        <taxon>Gunneridae</taxon>
        <taxon>Pentapetalae</taxon>
        <taxon>asterids</taxon>
        <taxon>lamiids</taxon>
        <taxon>Lamiales</taxon>
        <taxon>Oleaceae</taxon>
        <taxon>Oleeae</taxon>
        <taxon>Olea</taxon>
    </lineage>
</organism>
<evidence type="ECO:0000259" key="1">
    <source>
        <dbReference type="Pfam" id="PF02121"/>
    </source>
</evidence>
<name>A0A8S0T8R2_OLEEU</name>
<accession>A0A8S0T8R2</accession>
<sequence length="192" mass="21553">MANTIFVEAITNIKVDNLVADDLTLKLDYGSFCLELNIPKVVEKAGDTSSIGLDEIELGLNIQPIASSSTVHSEMLKLVENWNLLCRNSSRFEAVSSYGSSGRDKPSVYNEYSDQCNSVMTAYKLVTVDALYWGFGSKLENALLAGERALFLESHRNCFAWIDEWFGLSMEVMRKLEYQSDSSLNQVKRLKL</sequence>
<dbReference type="Gene3D" id="3.30.530.20">
    <property type="match status" value="1"/>
</dbReference>
<dbReference type="GO" id="GO:0005548">
    <property type="term" value="F:phospholipid transporter activity"/>
    <property type="evidence" value="ECO:0007669"/>
    <property type="project" value="InterPro"/>
</dbReference>
<dbReference type="Gramene" id="OE9A115021T1">
    <property type="protein sequence ID" value="OE9A115021C1"/>
    <property type="gene ID" value="OE9A115021"/>
</dbReference>
<dbReference type="Proteomes" id="UP000594638">
    <property type="component" value="Unassembled WGS sequence"/>
</dbReference>
<dbReference type="OrthoDB" id="10053061at2759"/>
<dbReference type="Pfam" id="PF02121">
    <property type="entry name" value="IP_trans"/>
    <property type="match status" value="1"/>
</dbReference>
<evidence type="ECO:0000313" key="2">
    <source>
        <dbReference type="EMBL" id="CAA3001334.1"/>
    </source>
</evidence>
<gene>
    <name evidence="2" type="ORF">OLEA9_A115021</name>
</gene>
<dbReference type="InterPro" id="IPR001666">
    <property type="entry name" value="PI_transfer"/>
</dbReference>